<reference evidence="3" key="1">
    <citation type="submission" date="2023-07" db="EMBL/GenBank/DDBJ databases">
        <title>Two novel species in the genus Flavivirga.</title>
        <authorList>
            <person name="Kwon K."/>
        </authorList>
    </citation>
    <scope>NUCLEOTIDE SEQUENCE</scope>
    <source>
        <strain evidence="3">KACC 14158</strain>
    </source>
</reference>
<accession>A0ABT8WU27</accession>
<dbReference type="Proteomes" id="UP001176806">
    <property type="component" value="Unassembled WGS sequence"/>
</dbReference>
<dbReference type="GO" id="GO:0016757">
    <property type="term" value="F:glycosyltransferase activity"/>
    <property type="evidence" value="ECO:0007669"/>
    <property type="project" value="UniProtKB-KW"/>
</dbReference>
<dbReference type="SUPFAM" id="SSF53756">
    <property type="entry name" value="UDP-Glycosyltransferase/glycogen phosphorylase"/>
    <property type="match status" value="1"/>
</dbReference>
<dbReference type="EMBL" id="JAUOEL010000008">
    <property type="protein sequence ID" value="MDO5976665.1"/>
    <property type="molecule type" value="Genomic_DNA"/>
</dbReference>
<dbReference type="CDD" id="cd03801">
    <property type="entry name" value="GT4_PimA-like"/>
    <property type="match status" value="1"/>
</dbReference>
<evidence type="ECO:0000313" key="4">
    <source>
        <dbReference type="Proteomes" id="UP001176806"/>
    </source>
</evidence>
<dbReference type="PANTHER" id="PTHR46401">
    <property type="entry name" value="GLYCOSYLTRANSFERASE WBBK-RELATED"/>
    <property type="match status" value="1"/>
</dbReference>
<keyword evidence="4" id="KW-1185">Reference proteome</keyword>
<name>A0ABT8WU27_9FLAO</name>
<keyword evidence="3" id="KW-0328">Glycosyltransferase</keyword>
<evidence type="ECO:0000256" key="1">
    <source>
        <dbReference type="ARBA" id="ARBA00022679"/>
    </source>
</evidence>
<organism evidence="3 4">
    <name type="scientific">Flavivirga jejuensis</name>
    <dbReference type="NCBI Taxonomy" id="870487"/>
    <lineage>
        <taxon>Bacteria</taxon>
        <taxon>Pseudomonadati</taxon>
        <taxon>Bacteroidota</taxon>
        <taxon>Flavobacteriia</taxon>
        <taxon>Flavobacteriales</taxon>
        <taxon>Flavobacteriaceae</taxon>
        <taxon>Flavivirga</taxon>
    </lineage>
</organism>
<protein>
    <submittedName>
        <fullName evidence="3">Glycosyltransferase family 4 protein</fullName>
        <ecNumber evidence="3">2.4.-.-</ecNumber>
    </submittedName>
</protein>
<dbReference type="EC" id="2.4.-.-" evidence="3"/>
<dbReference type="RefSeq" id="WP_303303978.1">
    <property type="nucleotide sequence ID" value="NZ_BAABDA010000007.1"/>
</dbReference>
<comment type="caution">
    <text evidence="3">The sequence shown here is derived from an EMBL/GenBank/DDBJ whole genome shotgun (WGS) entry which is preliminary data.</text>
</comment>
<sequence>MNLKKKILIVGPISDFGGREIEAKNIVDALTKDFRVDLLSTIPMTKKSVALLGDNVNRWSTIDKKIFNSNIFIQLTSIACKLIYRRKEPAYRFIGNKLNSKCFSFDERYFSTLKKEIARYDTIIFSCELTTKWLEEVIVLCQELNRPLIVRTTGTITIIPKAIVKLLKNANAILVHSNSNYEKLIGVSKKNIKIIDQTTLLEEDLINIKINEVTNGLIYGYLGRFSKEKGIVELLKTFENLNKKLIVAGSGPLQNEVIRLTKNNKFIDCLGELSSEQIIDFFNRIDVLIIPSFEEAGPLVGIEAMAAGKIIISTQVGAMMDRLDKTDNQFWFNIEEGASLVNTIFEIENLNEKILANIRHELRTVYKNKYSRKTIGKNYLDAVRNASL</sequence>
<proteinExistence type="predicted"/>
<evidence type="ECO:0000313" key="3">
    <source>
        <dbReference type="EMBL" id="MDO5976665.1"/>
    </source>
</evidence>
<dbReference type="Pfam" id="PF00534">
    <property type="entry name" value="Glycos_transf_1"/>
    <property type="match status" value="1"/>
</dbReference>
<keyword evidence="1 3" id="KW-0808">Transferase</keyword>
<gene>
    <name evidence="3" type="ORF">Q4Q40_20880</name>
</gene>
<evidence type="ECO:0000259" key="2">
    <source>
        <dbReference type="Pfam" id="PF00534"/>
    </source>
</evidence>
<dbReference type="InterPro" id="IPR001296">
    <property type="entry name" value="Glyco_trans_1"/>
</dbReference>
<dbReference type="Gene3D" id="3.40.50.2000">
    <property type="entry name" value="Glycogen Phosphorylase B"/>
    <property type="match status" value="2"/>
</dbReference>
<dbReference type="PANTHER" id="PTHR46401:SF2">
    <property type="entry name" value="GLYCOSYLTRANSFERASE WBBK-RELATED"/>
    <property type="match status" value="1"/>
</dbReference>
<feature type="domain" description="Glycosyl transferase family 1" evidence="2">
    <location>
        <begin position="209"/>
        <end position="352"/>
    </location>
</feature>